<dbReference type="Proteomes" id="UP000823775">
    <property type="component" value="Unassembled WGS sequence"/>
</dbReference>
<dbReference type="EMBL" id="JACEIK010001861">
    <property type="protein sequence ID" value="MCD7472681.1"/>
    <property type="molecule type" value="Genomic_DNA"/>
</dbReference>
<reference evidence="1 2" key="1">
    <citation type="journal article" date="2021" name="BMC Genomics">
        <title>Datura genome reveals duplications of psychoactive alkaloid biosynthetic genes and high mutation rate following tissue culture.</title>
        <authorList>
            <person name="Rajewski A."/>
            <person name="Carter-House D."/>
            <person name="Stajich J."/>
            <person name="Litt A."/>
        </authorList>
    </citation>
    <scope>NUCLEOTIDE SEQUENCE [LARGE SCALE GENOMIC DNA]</scope>
    <source>
        <strain evidence="1">AR-01</strain>
    </source>
</reference>
<evidence type="ECO:0000313" key="1">
    <source>
        <dbReference type="EMBL" id="MCD7472681.1"/>
    </source>
</evidence>
<accession>A0ABS8TP32</accession>
<comment type="caution">
    <text evidence="1">The sequence shown here is derived from an EMBL/GenBank/DDBJ whole genome shotgun (WGS) entry which is preliminary data.</text>
</comment>
<protein>
    <submittedName>
        <fullName evidence="1">Uncharacterized protein</fullName>
    </submittedName>
</protein>
<proteinExistence type="predicted"/>
<evidence type="ECO:0000313" key="2">
    <source>
        <dbReference type="Proteomes" id="UP000823775"/>
    </source>
</evidence>
<organism evidence="1 2">
    <name type="scientific">Datura stramonium</name>
    <name type="common">Jimsonweed</name>
    <name type="synonym">Common thornapple</name>
    <dbReference type="NCBI Taxonomy" id="4076"/>
    <lineage>
        <taxon>Eukaryota</taxon>
        <taxon>Viridiplantae</taxon>
        <taxon>Streptophyta</taxon>
        <taxon>Embryophyta</taxon>
        <taxon>Tracheophyta</taxon>
        <taxon>Spermatophyta</taxon>
        <taxon>Magnoliopsida</taxon>
        <taxon>eudicotyledons</taxon>
        <taxon>Gunneridae</taxon>
        <taxon>Pentapetalae</taxon>
        <taxon>asterids</taxon>
        <taxon>lamiids</taxon>
        <taxon>Solanales</taxon>
        <taxon>Solanaceae</taxon>
        <taxon>Solanoideae</taxon>
        <taxon>Datureae</taxon>
        <taxon>Datura</taxon>
    </lineage>
</organism>
<keyword evidence="2" id="KW-1185">Reference proteome</keyword>
<sequence>MLRILPLEIIVSPRELGDNVGKLFLSIIMRKMRLTCMRDWILIEVLIYESIRESVMRECIDSDVIEACAHHINAGVIKFRLWVRHDTYVIGGDVTRKVTIYLYNPKEVYLARKHFMNERPDRRIERVEFLHYCVVNTTVVGVSPRRRDRDSGSTCAVVEMERQNGKPIDEVRLGVAVIQQQLMYFSADEVVLFICRYLVVMLLCLFRLDLGKDCVSCE</sequence>
<feature type="non-terminal residue" evidence="1">
    <location>
        <position position="218"/>
    </location>
</feature>
<gene>
    <name evidence="1" type="ORF">HAX54_013996</name>
</gene>
<name>A0ABS8TP32_DATST</name>